<name>A0ABR2H8L9_9EUKA</name>
<gene>
    <name evidence="3" type="ORF">M9Y10_025422</name>
</gene>
<accession>A0ABR2H8L9</accession>
<dbReference type="EMBL" id="JAPFFF010000037">
    <property type="protein sequence ID" value="KAK8842564.1"/>
    <property type="molecule type" value="Genomic_DNA"/>
</dbReference>
<feature type="region of interest" description="Disordered" evidence="1">
    <location>
        <begin position="469"/>
        <end position="499"/>
    </location>
</feature>
<reference evidence="3 4" key="1">
    <citation type="submission" date="2024-04" db="EMBL/GenBank/DDBJ databases">
        <title>Tritrichomonas musculus Genome.</title>
        <authorList>
            <person name="Alves-Ferreira E."/>
            <person name="Grigg M."/>
            <person name="Lorenzi H."/>
            <person name="Galac M."/>
        </authorList>
    </citation>
    <scope>NUCLEOTIDE SEQUENCE [LARGE SCALE GENOMIC DNA]</scope>
    <source>
        <strain evidence="3 4">EAF2021</strain>
    </source>
</reference>
<dbReference type="Gene3D" id="1.25.10.10">
    <property type="entry name" value="Leucine-rich Repeat Variant"/>
    <property type="match status" value="2"/>
</dbReference>
<dbReference type="InterPro" id="IPR024395">
    <property type="entry name" value="CLASP_N_dom"/>
</dbReference>
<dbReference type="InterPro" id="IPR016024">
    <property type="entry name" value="ARM-type_fold"/>
</dbReference>
<protein>
    <recommendedName>
        <fullName evidence="2">TOG domain-containing protein</fullName>
    </recommendedName>
</protein>
<feature type="compositionally biased region" description="Low complexity" evidence="1">
    <location>
        <begin position="391"/>
        <end position="401"/>
    </location>
</feature>
<dbReference type="SMART" id="SM01349">
    <property type="entry name" value="TOG"/>
    <property type="match status" value="1"/>
</dbReference>
<feature type="compositionally biased region" description="Polar residues" evidence="1">
    <location>
        <begin position="369"/>
        <end position="383"/>
    </location>
</feature>
<dbReference type="SUPFAM" id="SSF48371">
    <property type="entry name" value="ARM repeat"/>
    <property type="match status" value="1"/>
</dbReference>
<keyword evidence="4" id="KW-1185">Reference proteome</keyword>
<feature type="region of interest" description="Disordered" evidence="1">
    <location>
        <begin position="360"/>
        <end position="414"/>
    </location>
</feature>
<evidence type="ECO:0000259" key="2">
    <source>
        <dbReference type="SMART" id="SM01349"/>
    </source>
</evidence>
<sequence>MTSIDQALPSRSAPSKNNIYFGFIPQSVIARFQSSDYQQRVDASSELLELIQNSDFADVDVHSLLMFIEPYANDQNYLIAQNVEQVISSVINQTVLHSLTCAPYLHQIVHIVLLMFEDRRRTVCQLGQDILVDLLSANDHYAVISEVVRSSSTPHPKVSVEVFRCYTNLITQSLLEPSTLLQFPFYFDAMLLSPLKNVKQSVLWCIDYIKNHHVSEYNTLISLLSRETAAVVGKGVVNPTTAVPKNRQDTIVVNRVLNTAGIVEAAKAKASFDFSRSMPLSRNQYQRPSLPSGKGARQINFLASMSRPVSSKSVTTFLDDDQPPNFVSMEEETQNKDLYSIPNPSTVEVTQQSNIVQSLPPLKEASENPDPSFSSALNSSNRRNVTEPVINNTTSTTSNVTPKKKAPPQPKKRLITFDASVFPAKSDETEAMSSAKKQRHISFAQTPGQISSTPSYLNQLQQVSTNIQGNLTQNGNSDSPGDTDNNSANDSDRPIKSSGFYNLGDDINFPSDNISETKLSNIAKKKKPQFSTSLKRPPPKKHPQSSLSSSLPKTGLQARLEVHPQPQKPPKIEKIIEKLKSDEWSDQNDSINELNNSLDQLIQGVNTNLREIVTSLLECSASLRSMLAKNALNCLQKMIKSKSIDFEPISDMCASSLLQLITAHKSKHFIYELSGDTFAALIESISVNKATDILKNEYQRKHDDARAKVAFCISSLVQRTNDFSPLLKPLVSLVQDRNPDVRKQAKSAVVYMKAKSPSFNQLLAATFANDDERMVLQAI</sequence>
<evidence type="ECO:0000313" key="3">
    <source>
        <dbReference type="EMBL" id="KAK8842564.1"/>
    </source>
</evidence>
<evidence type="ECO:0000313" key="4">
    <source>
        <dbReference type="Proteomes" id="UP001470230"/>
    </source>
</evidence>
<feature type="domain" description="TOG" evidence="2">
    <location>
        <begin position="561"/>
        <end position="776"/>
    </location>
</feature>
<dbReference type="InterPro" id="IPR011989">
    <property type="entry name" value="ARM-like"/>
</dbReference>
<organism evidence="3 4">
    <name type="scientific">Tritrichomonas musculus</name>
    <dbReference type="NCBI Taxonomy" id="1915356"/>
    <lineage>
        <taxon>Eukaryota</taxon>
        <taxon>Metamonada</taxon>
        <taxon>Parabasalia</taxon>
        <taxon>Tritrichomonadida</taxon>
        <taxon>Tritrichomonadidae</taxon>
        <taxon>Tritrichomonas</taxon>
    </lineage>
</organism>
<proteinExistence type="predicted"/>
<dbReference type="Proteomes" id="UP001470230">
    <property type="component" value="Unassembled WGS sequence"/>
</dbReference>
<dbReference type="Pfam" id="PF12348">
    <property type="entry name" value="CLASP_N"/>
    <property type="match status" value="1"/>
</dbReference>
<dbReference type="InterPro" id="IPR034085">
    <property type="entry name" value="TOG"/>
</dbReference>
<feature type="compositionally biased region" description="Basic residues" evidence="1">
    <location>
        <begin position="402"/>
        <end position="414"/>
    </location>
</feature>
<feature type="region of interest" description="Disordered" evidence="1">
    <location>
        <begin position="519"/>
        <end position="553"/>
    </location>
</feature>
<feature type="compositionally biased region" description="Polar residues" evidence="1">
    <location>
        <begin position="469"/>
        <end position="489"/>
    </location>
</feature>
<evidence type="ECO:0000256" key="1">
    <source>
        <dbReference type="SAM" id="MobiDB-lite"/>
    </source>
</evidence>
<comment type="caution">
    <text evidence="3">The sequence shown here is derived from an EMBL/GenBank/DDBJ whole genome shotgun (WGS) entry which is preliminary data.</text>
</comment>